<dbReference type="InterPro" id="IPR038501">
    <property type="entry name" value="Spore_GerAC_C_sf"/>
</dbReference>
<dbReference type="Proteomes" id="UP000673394">
    <property type="component" value="Unassembled WGS sequence"/>
</dbReference>
<protein>
    <recommendedName>
        <fullName evidence="1">Spore germination GerAC-like C-terminal domain-containing protein</fullName>
    </recommendedName>
</protein>
<accession>A0ABS5C8X9</accession>
<evidence type="ECO:0000259" key="1">
    <source>
        <dbReference type="Pfam" id="PF05504"/>
    </source>
</evidence>
<comment type="caution">
    <text evidence="2">The sequence shown here is derived from an EMBL/GenBank/DDBJ whole genome shotgun (WGS) entry which is preliminary data.</text>
</comment>
<evidence type="ECO:0000313" key="3">
    <source>
        <dbReference type="Proteomes" id="UP000673394"/>
    </source>
</evidence>
<evidence type="ECO:0000313" key="2">
    <source>
        <dbReference type="EMBL" id="MBP3962456.1"/>
    </source>
</evidence>
<dbReference type="Pfam" id="PF05504">
    <property type="entry name" value="Spore_GerAC"/>
    <property type="match status" value="1"/>
</dbReference>
<organism evidence="2 3">
    <name type="scientific">Paenibacillus lignilyticus</name>
    <dbReference type="NCBI Taxonomy" id="1172615"/>
    <lineage>
        <taxon>Bacteria</taxon>
        <taxon>Bacillati</taxon>
        <taxon>Bacillota</taxon>
        <taxon>Bacilli</taxon>
        <taxon>Bacillales</taxon>
        <taxon>Paenibacillaceae</taxon>
        <taxon>Paenibacillus</taxon>
    </lineage>
</organism>
<name>A0ABS5C8X9_9BACL</name>
<dbReference type="InterPro" id="IPR046953">
    <property type="entry name" value="Spore_GerAC-like_C"/>
</dbReference>
<gene>
    <name evidence="2" type="ORF">I8J30_07025</name>
</gene>
<feature type="domain" description="Spore germination GerAC-like C-terminal" evidence="1">
    <location>
        <begin position="44"/>
        <end position="88"/>
    </location>
</feature>
<dbReference type="Gene3D" id="3.30.300.210">
    <property type="entry name" value="Nutrient germinant receptor protein C, domain 3"/>
    <property type="match status" value="1"/>
</dbReference>
<dbReference type="EMBL" id="JAGKSP010000002">
    <property type="protein sequence ID" value="MBP3962456.1"/>
    <property type="molecule type" value="Genomic_DNA"/>
</dbReference>
<proteinExistence type="predicted"/>
<reference evidence="2 3" key="1">
    <citation type="submission" date="2021-04" db="EMBL/GenBank/DDBJ databases">
        <title>Paenibacillus sp. DLE-14 whole genome sequence.</title>
        <authorList>
            <person name="Ham Y.J."/>
        </authorList>
    </citation>
    <scope>NUCLEOTIDE SEQUENCE [LARGE SCALE GENOMIC DNA]</scope>
    <source>
        <strain evidence="2 3">DLE-14</strain>
    </source>
</reference>
<keyword evidence="3" id="KW-1185">Reference proteome</keyword>
<sequence length="109" mass="12554">MDHMKAVDYRTTVLFACGQLEKDTYYLLDWAIFYGKVVCPMKPNCDGLGIGLQMKALHHREWSQLDWNKEYAQIKIQPHIRVKIKNHGLLISWLAATAASSKVNFNNSD</sequence>